<dbReference type="OrthoDB" id="9775130at2"/>
<dbReference type="PRINTS" id="PR01790">
    <property type="entry name" value="SMP30FAMILY"/>
</dbReference>
<keyword evidence="6" id="KW-1185">Reference proteome</keyword>
<evidence type="ECO:0000256" key="3">
    <source>
        <dbReference type="SAM" id="SignalP"/>
    </source>
</evidence>
<evidence type="ECO:0000313" key="5">
    <source>
        <dbReference type="EMBL" id="TWT58562.1"/>
    </source>
</evidence>
<dbReference type="Pfam" id="PF08450">
    <property type="entry name" value="SGL"/>
    <property type="match status" value="1"/>
</dbReference>
<feature type="binding site" evidence="2">
    <location>
        <position position="497"/>
    </location>
    <ligand>
        <name>a divalent metal cation</name>
        <dbReference type="ChEBI" id="CHEBI:60240"/>
    </ligand>
</feature>
<feature type="domain" description="SMP-30/Gluconolactonase/LRE-like region" evidence="4">
    <location>
        <begin position="323"/>
        <end position="552"/>
    </location>
</feature>
<comment type="cofactor">
    <cofactor evidence="2">
        <name>Zn(2+)</name>
        <dbReference type="ChEBI" id="CHEBI:29105"/>
    </cofactor>
    <text evidence="2">Binds 1 divalent metal cation per subunit.</text>
</comment>
<evidence type="ECO:0000259" key="4">
    <source>
        <dbReference type="Pfam" id="PF08450"/>
    </source>
</evidence>
<evidence type="ECO:0000256" key="1">
    <source>
        <dbReference type="PIRSR" id="PIRSR605511-1"/>
    </source>
</evidence>
<dbReference type="Pfam" id="PF00756">
    <property type="entry name" value="Esterase"/>
    <property type="match status" value="1"/>
</dbReference>
<feature type="signal peptide" evidence="3">
    <location>
        <begin position="1"/>
        <end position="27"/>
    </location>
</feature>
<dbReference type="PANTHER" id="PTHR48098">
    <property type="entry name" value="ENTEROCHELIN ESTERASE-RELATED"/>
    <property type="match status" value="1"/>
</dbReference>
<keyword evidence="2" id="KW-0479">Metal-binding</keyword>
<feature type="binding site" evidence="2">
    <location>
        <position position="444"/>
    </location>
    <ligand>
        <name>a divalent metal cation</name>
        <dbReference type="ChEBI" id="CHEBI:60240"/>
    </ligand>
</feature>
<dbReference type="GO" id="GO:0046872">
    <property type="term" value="F:metal ion binding"/>
    <property type="evidence" value="ECO:0007669"/>
    <property type="project" value="UniProtKB-KW"/>
</dbReference>
<dbReference type="Gene3D" id="3.40.50.1820">
    <property type="entry name" value="alpha/beta hydrolase"/>
    <property type="match status" value="1"/>
</dbReference>
<dbReference type="Gene3D" id="2.120.10.30">
    <property type="entry name" value="TolB, C-terminal domain"/>
    <property type="match status" value="1"/>
</dbReference>
<dbReference type="EMBL" id="SIHI01000001">
    <property type="protein sequence ID" value="TWT58562.1"/>
    <property type="molecule type" value="Genomic_DNA"/>
</dbReference>
<dbReference type="SUPFAM" id="SSF63829">
    <property type="entry name" value="Calcium-dependent phosphotriesterase"/>
    <property type="match status" value="1"/>
</dbReference>
<dbReference type="SUPFAM" id="SSF53474">
    <property type="entry name" value="alpha/beta-Hydrolases"/>
    <property type="match status" value="1"/>
</dbReference>
<feature type="active site" description="Proton donor/acceptor" evidence="1">
    <location>
        <position position="497"/>
    </location>
</feature>
<sequence length="581" mass="64349" precursor="true">MSVLRYFVFGFAVCATLGWSLNQSAFAETDYPLTEDSIRQDGVPEGKVIGPIQWRSKIFPGTVRDYWIYVPQQYDPSQEACVFVVQDGLNRAKGWHLLPVLDNLIHKKEIPVQIGIFISPGGVPAANDQSQPRFNRSFEYDGLGDRYARFLVEEILPEVGKDYSLSDDPNDRAIAGASSGGICAFTVAWERPDQFRRVLSTIGTFVGLRGGDAYPVMIRKHEPKPIRVFLQDGSTDLNLYGGEWFVANQAMLSALKFAGYEVNHAWGDGGHNSKHAASIMPEALKWLWEGYPGEVSVGTTEGRRTDLLIPGEDWVEVSSGHRFTEGPAIDSDGNLYFTDIPNATIHKIDRSGNKSVFVKDSPGINGLMFGADQKLYGCQNGTKKIVRYTLDGEEEVVCEGYPCNDLVVLPNGVGFFTDPQNKKVWRFDAEGKVTLADEGIARPNGIIVSPDQSILTVADTDGRFTYSFTLDENTQLQNKQVYGHLHLEDQELKSGADGMAVDTEGRTYVTTRVGLQVLDQLGRVHFIIEKPQDAWLSNVVFGGENLDVLYATCGDKLYSRKIKATGVRPWEAAVKQPKPSL</sequence>
<protein>
    <submittedName>
        <fullName evidence="5">Gluconolactonase</fullName>
        <ecNumber evidence="5">3.1.1.17</ecNumber>
    </submittedName>
</protein>
<dbReference type="InterPro" id="IPR029058">
    <property type="entry name" value="AB_hydrolase_fold"/>
</dbReference>
<organism evidence="5 6">
    <name type="scientific">Thalassoglobus neptunius</name>
    <dbReference type="NCBI Taxonomy" id="1938619"/>
    <lineage>
        <taxon>Bacteria</taxon>
        <taxon>Pseudomonadati</taxon>
        <taxon>Planctomycetota</taxon>
        <taxon>Planctomycetia</taxon>
        <taxon>Planctomycetales</taxon>
        <taxon>Planctomycetaceae</taxon>
        <taxon>Thalassoglobus</taxon>
    </lineage>
</organism>
<dbReference type="GO" id="GO:0004341">
    <property type="term" value="F:gluconolactonase activity"/>
    <property type="evidence" value="ECO:0007669"/>
    <property type="project" value="UniProtKB-EC"/>
</dbReference>
<proteinExistence type="predicted"/>
<keyword evidence="5" id="KW-0378">Hydrolase</keyword>
<reference evidence="5 6" key="1">
    <citation type="submission" date="2019-02" db="EMBL/GenBank/DDBJ databases">
        <title>Deep-cultivation of Planctomycetes and their phenomic and genomic characterization uncovers novel biology.</title>
        <authorList>
            <person name="Wiegand S."/>
            <person name="Jogler M."/>
            <person name="Boedeker C."/>
            <person name="Pinto D."/>
            <person name="Vollmers J."/>
            <person name="Rivas-Marin E."/>
            <person name="Kohn T."/>
            <person name="Peeters S.H."/>
            <person name="Heuer A."/>
            <person name="Rast P."/>
            <person name="Oberbeckmann S."/>
            <person name="Bunk B."/>
            <person name="Jeske O."/>
            <person name="Meyerdierks A."/>
            <person name="Storesund J.E."/>
            <person name="Kallscheuer N."/>
            <person name="Luecker S."/>
            <person name="Lage O.M."/>
            <person name="Pohl T."/>
            <person name="Merkel B.J."/>
            <person name="Hornburger P."/>
            <person name="Mueller R.-W."/>
            <person name="Bruemmer F."/>
            <person name="Labrenz M."/>
            <person name="Spormann A.M."/>
            <person name="Op Den Camp H."/>
            <person name="Overmann J."/>
            <person name="Amann R."/>
            <person name="Jetten M.S.M."/>
            <person name="Mascher T."/>
            <person name="Medema M.H."/>
            <person name="Devos D.P."/>
            <person name="Kaster A.-K."/>
            <person name="Ovreas L."/>
            <person name="Rohde M."/>
            <person name="Galperin M.Y."/>
            <person name="Jogler C."/>
        </authorList>
    </citation>
    <scope>NUCLEOTIDE SEQUENCE [LARGE SCALE GENOMIC DNA]</scope>
    <source>
        <strain evidence="5 6">KOR42</strain>
    </source>
</reference>
<keyword evidence="3" id="KW-0732">Signal</keyword>
<dbReference type="InterPro" id="IPR005511">
    <property type="entry name" value="SMP-30"/>
</dbReference>
<feature type="binding site" evidence="2">
    <location>
        <position position="404"/>
    </location>
    <ligand>
        <name>substrate</name>
    </ligand>
</feature>
<evidence type="ECO:0000256" key="2">
    <source>
        <dbReference type="PIRSR" id="PIRSR605511-2"/>
    </source>
</evidence>
<dbReference type="AlphaFoldDB" id="A0A5C5X9M6"/>
<keyword evidence="2" id="KW-0862">Zinc</keyword>
<dbReference type="RefSeq" id="WP_146509041.1">
    <property type="nucleotide sequence ID" value="NZ_SIHI01000001.1"/>
</dbReference>
<gene>
    <name evidence="5" type="primary">gnl_3</name>
    <name evidence="5" type="ORF">KOR42_19440</name>
</gene>
<dbReference type="InterPro" id="IPR011042">
    <property type="entry name" value="6-blade_b-propeller_TolB-like"/>
</dbReference>
<evidence type="ECO:0000313" key="6">
    <source>
        <dbReference type="Proteomes" id="UP000317243"/>
    </source>
</evidence>
<dbReference type="InterPro" id="IPR013658">
    <property type="entry name" value="SGL"/>
</dbReference>
<dbReference type="PANTHER" id="PTHR48098:SF3">
    <property type="entry name" value="IRON(III) ENTEROBACTIN ESTERASE"/>
    <property type="match status" value="1"/>
</dbReference>
<dbReference type="Proteomes" id="UP000317243">
    <property type="component" value="Unassembled WGS sequence"/>
</dbReference>
<name>A0A5C5X9M6_9PLAN</name>
<dbReference type="EC" id="3.1.1.17" evidence="5"/>
<accession>A0A5C5X9M6</accession>
<comment type="caution">
    <text evidence="5">The sequence shown here is derived from an EMBL/GenBank/DDBJ whole genome shotgun (WGS) entry which is preliminary data.</text>
</comment>
<dbReference type="InterPro" id="IPR000801">
    <property type="entry name" value="Esterase-like"/>
</dbReference>
<dbReference type="InterPro" id="IPR050583">
    <property type="entry name" value="Mycobacterial_A85_antigen"/>
</dbReference>
<feature type="chain" id="PRO_5022843627" evidence="3">
    <location>
        <begin position="28"/>
        <end position="581"/>
    </location>
</feature>